<gene>
    <name evidence="1" type="ORF">BH720_026270</name>
</gene>
<dbReference type="EMBL" id="CP182909">
    <property type="protein sequence ID" value="XPM62977.1"/>
    <property type="molecule type" value="Genomic_DNA"/>
</dbReference>
<reference evidence="1 2" key="1">
    <citation type="journal article" date="2016" name="Genome Announc.">
        <title>Draft Genome Sequence of the Thermotolerant Cyanobacterium Desertifilum sp. IPPAS B-1220.</title>
        <authorList>
            <person name="Mironov K.S."/>
            <person name="Sinetova M.A."/>
            <person name="Bolatkhan K."/>
            <person name="Zayadan B.K."/>
            <person name="Ustinova V.V."/>
            <person name="Kupriyanova E.V."/>
            <person name="Skrypnik A.N."/>
            <person name="Gogoleva N.E."/>
            <person name="Gogolev Y.V."/>
            <person name="Los D.A."/>
        </authorList>
    </citation>
    <scope>NUCLEOTIDE SEQUENCE [LARGE SCALE GENOMIC DNA]</scope>
    <source>
        <strain evidence="1 2">IPPAS B-1220</strain>
    </source>
</reference>
<dbReference type="Proteomes" id="UP000095472">
    <property type="component" value="Chromosome"/>
</dbReference>
<protein>
    <submittedName>
        <fullName evidence="1">DUF1778 domain-containing protein</fullName>
    </submittedName>
</protein>
<organism evidence="1 2">
    <name type="scientific">Desertifilum tharense IPPAS B-1220</name>
    <dbReference type="NCBI Taxonomy" id="1781255"/>
    <lineage>
        <taxon>Bacteria</taxon>
        <taxon>Bacillati</taxon>
        <taxon>Cyanobacteriota</taxon>
        <taxon>Cyanophyceae</taxon>
        <taxon>Desertifilales</taxon>
        <taxon>Desertifilaceae</taxon>
        <taxon>Desertifilum</taxon>
    </lineage>
</organism>
<keyword evidence="2" id="KW-1185">Reference proteome</keyword>
<sequence>MYIQPFTLEKYVKDSSGRGSCMHSSAYQKSQDVLLNQSFFALDEAKFQEFEALLNLSPARNEKLHALLATKSPWDKIDSTRLKN</sequence>
<name>A0ACD5GQS9_9CYAN</name>
<proteinExistence type="predicted"/>
<evidence type="ECO:0000313" key="2">
    <source>
        <dbReference type="Proteomes" id="UP000095472"/>
    </source>
</evidence>
<accession>A0ACD5GQS9</accession>
<evidence type="ECO:0000313" key="1">
    <source>
        <dbReference type="EMBL" id="XPM62977.1"/>
    </source>
</evidence>